<dbReference type="Proteomes" id="UP000283530">
    <property type="component" value="Unassembled WGS sequence"/>
</dbReference>
<feature type="transmembrane region" description="Helical" evidence="2">
    <location>
        <begin position="94"/>
        <end position="117"/>
    </location>
</feature>
<organism evidence="3 4">
    <name type="scientific">Cinnamomum micranthum f. kanehirae</name>
    <dbReference type="NCBI Taxonomy" id="337451"/>
    <lineage>
        <taxon>Eukaryota</taxon>
        <taxon>Viridiplantae</taxon>
        <taxon>Streptophyta</taxon>
        <taxon>Embryophyta</taxon>
        <taxon>Tracheophyta</taxon>
        <taxon>Spermatophyta</taxon>
        <taxon>Magnoliopsida</taxon>
        <taxon>Magnoliidae</taxon>
        <taxon>Laurales</taxon>
        <taxon>Lauraceae</taxon>
        <taxon>Cinnamomum</taxon>
    </lineage>
</organism>
<dbReference type="AlphaFoldDB" id="A0A3S3MXC5"/>
<evidence type="ECO:0000256" key="2">
    <source>
        <dbReference type="SAM" id="Phobius"/>
    </source>
</evidence>
<evidence type="ECO:0000313" key="3">
    <source>
        <dbReference type="EMBL" id="RWR84289.1"/>
    </source>
</evidence>
<name>A0A3S3MXC5_9MAGN</name>
<feature type="region of interest" description="Disordered" evidence="1">
    <location>
        <begin position="1"/>
        <end position="23"/>
    </location>
</feature>
<keyword evidence="2" id="KW-0812">Transmembrane</keyword>
<reference evidence="3 4" key="1">
    <citation type="journal article" date="2019" name="Nat. Plants">
        <title>Stout camphor tree genome fills gaps in understanding of flowering plant genome evolution.</title>
        <authorList>
            <person name="Chaw S.M."/>
            <person name="Liu Y.C."/>
            <person name="Wu Y.W."/>
            <person name="Wang H.Y."/>
            <person name="Lin C.I."/>
            <person name="Wu C.S."/>
            <person name="Ke H.M."/>
            <person name="Chang L.Y."/>
            <person name="Hsu C.Y."/>
            <person name="Yang H.T."/>
            <person name="Sudianto E."/>
            <person name="Hsu M.H."/>
            <person name="Wu K.P."/>
            <person name="Wang L.N."/>
            <person name="Leebens-Mack J.H."/>
            <person name="Tsai I.J."/>
        </authorList>
    </citation>
    <scope>NUCLEOTIDE SEQUENCE [LARGE SCALE GENOMIC DNA]</scope>
    <source>
        <strain evidence="4">cv. Chaw 1501</strain>
        <tissue evidence="3">Young leaves</tissue>
    </source>
</reference>
<sequence length="118" mass="12802">MSRSSEYHLGASSSSPPFRQFGELSEEEECGVIAKKKKKATIEQQQQKGMEEVAIQGRKEKEHVIQVEPEPDAPVAAQTSLNHSGSMAYSDSRIMSAAVMIILLVAEVILGLGLFGVI</sequence>
<keyword evidence="2" id="KW-0472">Membrane</keyword>
<evidence type="ECO:0000313" key="4">
    <source>
        <dbReference type="Proteomes" id="UP000283530"/>
    </source>
</evidence>
<keyword evidence="2" id="KW-1133">Transmembrane helix</keyword>
<keyword evidence="4" id="KW-1185">Reference proteome</keyword>
<dbReference type="EMBL" id="QPKB01000005">
    <property type="protein sequence ID" value="RWR84289.1"/>
    <property type="molecule type" value="Genomic_DNA"/>
</dbReference>
<evidence type="ECO:0000256" key="1">
    <source>
        <dbReference type="SAM" id="MobiDB-lite"/>
    </source>
</evidence>
<proteinExistence type="predicted"/>
<gene>
    <name evidence="3" type="ORF">CKAN_01308600</name>
</gene>
<comment type="caution">
    <text evidence="3">The sequence shown here is derived from an EMBL/GenBank/DDBJ whole genome shotgun (WGS) entry which is preliminary data.</text>
</comment>
<protein>
    <submittedName>
        <fullName evidence="3">Uncharacterized protein</fullName>
    </submittedName>
</protein>
<accession>A0A3S3MXC5</accession>